<dbReference type="Gene3D" id="3.90.180.10">
    <property type="entry name" value="Medium-chain alcohol dehydrogenases, catalytic domain"/>
    <property type="match status" value="2"/>
</dbReference>
<dbReference type="SMART" id="SM00220">
    <property type="entry name" value="S_TKc"/>
    <property type="match status" value="1"/>
</dbReference>
<dbReference type="VEuPathDB" id="FungiDB:AO090038000239"/>
<dbReference type="InterPro" id="IPR011009">
    <property type="entry name" value="Kinase-like_dom_sf"/>
</dbReference>
<comment type="caution">
    <text evidence="3">The sequence shown here is derived from an EMBL/GenBank/DDBJ whole genome shotgun (WGS) entry which is preliminary data.</text>
</comment>
<dbReference type="Proteomes" id="UP000190312">
    <property type="component" value="Unassembled WGS sequence"/>
</dbReference>
<feature type="compositionally biased region" description="Basic and acidic residues" evidence="1">
    <location>
        <begin position="1120"/>
        <end position="1131"/>
    </location>
</feature>
<dbReference type="InterPro" id="IPR050700">
    <property type="entry name" value="YIM1/Zinc_Alcohol_DH_Fams"/>
</dbReference>
<dbReference type="InterPro" id="IPR036291">
    <property type="entry name" value="NAD(P)-bd_dom_sf"/>
</dbReference>
<dbReference type="GO" id="GO:0004672">
    <property type="term" value="F:protein kinase activity"/>
    <property type="evidence" value="ECO:0007669"/>
    <property type="project" value="InterPro"/>
</dbReference>
<dbReference type="VEuPathDB" id="FungiDB:AO090038000238"/>
<gene>
    <name evidence="3" type="ORF">OAory_01111520</name>
</gene>
<dbReference type="SUPFAM" id="SSF50129">
    <property type="entry name" value="GroES-like"/>
    <property type="match status" value="1"/>
</dbReference>
<dbReference type="PANTHER" id="PTHR11695:SF294">
    <property type="entry name" value="RETICULON-4-INTERACTING PROTEIN 1, MITOCHONDRIAL"/>
    <property type="match status" value="1"/>
</dbReference>
<organism evidence="3 4">
    <name type="scientific">Aspergillus oryzae</name>
    <name type="common">Yellow koji mold</name>
    <dbReference type="NCBI Taxonomy" id="5062"/>
    <lineage>
        <taxon>Eukaryota</taxon>
        <taxon>Fungi</taxon>
        <taxon>Dikarya</taxon>
        <taxon>Ascomycota</taxon>
        <taxon>Pezizomycotina</taxon>
        <taxon>Eurotiomycetes</taxon>
        <taxon>Eurotiomycetidae</taxon>
        <taxon>Eurotiales</taxon>
        <taxon>Aspergillaceae</taxon>
        <taxon>Aspergillus</taxon>
        <taxon>Aspergillus subgen. Circumdati</taxon>
    </lineage>
</organism>
<evidence type="ECO:0000259" key="2">
    <source>
        <dbReference type="SMART" id="SM00220"/>
    </source>
</evidence>
<dbReference type="VEuPathDB" id="FungiDB:AO090023000397"/>
<dbReference type="GO" id="GO:0005739">
    <property type="term" value="C:mitochondrion"/>
    <property type="evidence" value="ECO:0007669"/>
    <property type="project" value="TreeGrafter"/>
</dbReference>
<protein>
    <submittedName>
        <fullName evidence="3">Alcohol dehydrogenase zinc-binding domain protein</fullName>
    </submittedName>
</protein>
<dbReference type="EMBL" id="MKZY01000010">
    <property type="protein sequence ID" value="OOO04815.1"/>
    <property type="molecule type" value="Genomic_DNA"/>
</dbReference>
<dbReference type="Gene3D" id="3.40.50.720">
    <property type="entry name" value="NAD(P)-binding Rossmann-like Domain"/>
    <property type="match status" value="3"/>
</dbReference>
<dbReference type="Gene3D" id="1.10.510.10">
    <property type="entry name" value="Transferase(Phosphotransferase) domain 1"/>
    <property type="match status" value="1"/>
</dbReference>
<evidence type="ECO:0000256" key="1">
    <source>
        <dbReference type="SAM" id="MobiDB-lite"/>
    </source>
</evidence>
<feature type="region of interest" description="Disordered" evidence="1">
    <location>
        <begin position="1114"/>
        <end position="1147"/>
    </location>
</feature>
<dbReference type="VEuPathDB" id="FungiDB:AO090038000240"/>
<dbReference type="eggNOG" id="ENOG502SR09">
    <property type="taxonomic scope" value="Eukaryota"/>
</dbReference>
<accession>A0A1S9D6T1</accession>
<dbReference type="GO" id="GO:0005524">
    <property type="term" value="F:ATP binding"/>
    <property type="evidence" value="ECO:0007669"/>
    <property type="project" value="InterPro"/>
</dbReference>
<dbReference type="OrthoDB" id="3509362at2759"/>
<dbReference type="InterPro" id="IPR000719">
    <property type="entry name" value="Prot_kinase_dom"/>
</dbReference>
<evidence type="ECO:0000313" key="4">
    <source>
        <dbReference type="Proteomes" id="UP000190312"/>
    </source>
</evidence>
<evidence type="ECO:0000313" key="3">
    <source>
        <dbReference type="EMBL" id="OOO04815.1"/>
    </source>
</evidence>
<dbReference type="PANTHER" id="PTHR11695">
    <property type="entry name" value="ALCOHOL DEHYDROGENASE RELATED"/>
    <property type="match status" value="1"/>
</dbReference>
<reference evidence="3 4" key="1">
    <citation type="submission" date="2016-10" db="EMBL/GenBank/DDBJ databases">
        <title>Genome sequencing of Aspergillus oryzae BCC7051.</title>
        <authorList>
            <person name="Thammarongtham C."/>
            <person name="Vorapreeda T."/>
            <person name="Nookaew I."/>
            <person name="Srisuk T."/>
            <person name="Land M."/>
            <person name="Jeennor S."/>
            <person name="Laoteng K."/>
        </authorList>
    </citation>
    <scope>NUCLEOTIDE SEQUENCE [LARGE SCALE GENOMIC DNA]</scope>
    <source>
        <strain evidence="3 4">BCC7051</strain>
    </source>
</reference>
<dbReference type="SUPFAM" id="SSF51735">
    <property type="entry name" value="NAD(P)-binding Rossmann-fold domains"/>
    <property type="match status" value="2"/>
</dbReference>
<dbReference type="Pfam" id="PF13602">
    <property type="entry name" value="ADH_zinc_N_2"/>
    <property type="match status" value="1"/>
</dbReference>
<proteinExistence type="predicted"/>
<dbReference type="CDD" id="cd08267">
    <property type="entry name" value="MDR1"/>
    <property type="match status" value="1"/>
</dbReference>
<dbReference type="SUPFAM" id="SSF56112">
    <property type="entry name" value="Protein kinase-like (PK-like)"/>
    <property type="match status" value="1"/>
</dbReference>
<dbReference type="InterPro" id="IPR011032">
    <property type="entry name" value="GroES-like_sf"/>
</dbReference>
<feature type="domain" description="Protein kinase" evidence="2">
    <location>
        <begin position="185"/>
        <end position="431"/>
    </location>
</feature>
<name>A0A1S9D6T1_ASPOZ</name>
<sequence>MSFPHDHGKRAERAASQSAIRCDLQQAIGDCSIPPGTFVSRESLEQIWSQERVDEFIRPLDPTVHSSHVPLIRCKFLQTISILVYMQWDNWSRFNEIFLSHTDGCGRQDRTDGNIPEYTLETLKSSTFLGPAAGIKFFYDRYIFCPIDIVVGTSIVRSEEWKLPFLRDKSARLGRREYGHTTREMIPGSHLIVSKGVCSPTAVVVAQKVFASKKATRRETRSLNMIRDILSRHDRVALHLTIITIGDDGPQALQNLNIFYIPFLGISSGGEMEITDFDLSVVKKPEGHLAVKGFVTRTTDQQSWIPGPYQAPEVCVNDGADFRSNIWSFGCILVRLLSSKLDGARGLMWLDELRCKDVDKVSAYEHDYFYRGDPPNLNPHIKEWINDLPRRTDGYNEEFLSCCRDFLLSTLKVDKYERSSAESVARQLQQLTKLLMPRPGPLFDPEVYPNDSVYDESSRNLLHTSGISGQVVTEDPTFCGYTPGPQPVTGSKSASECCPHNPKLKAHVAQPADRWDWVEKLQTFGYNAQEINDILLERARDAPWIYFEPEKFYIPLMSTTHHIRRCCHFLGERRQQGSTSDSMDTLQTGIDLAVDSYETVKAVEELCGICGISPKTRITTDWLGSASFTEGNTAMAVTYSLPTDKCHETRASTIIGRISGALKSFQDAASLLQLRGLCCDSFTVIRHGGWRSELDGVAAGEVVSLGFHLVANLAQALEQSMGKNTSSPRQILSASSAILRLICPEFEVAHGRSDMGASLHLGALAVQFLCLGFMSYVQAHIGPLEPFFLDTPTSRVVLLGLDEDNKYPKLVAKLVDITCLGDMTRGPVWMFFRHRNSEGNQDFKRPWVQAGQHGMCQYSEVWNKQRGISIKEAALTRTNEELLQYMTEPWGVQVSYCTGVARRVLLRTTVAHLLHTFFNSPDEHIDEFERQLRESSRSVQAIHSWIKGLPQKSGQQILGIIRTILNTLKPTGLDPTGKYLCVAWPFDGDTTRCLKVPLGGRNSWVKILEDSHDTATFAYITMECLEAKHVQCKAAREARHEDICLLETTVTRAVRDRPDPWSLKHEEVYFFAKLDSSFWVKVQREHKDGPASLVEMMPLDNLSHDLRQWFRSQEKQQQGRLRECPKARDESETVNSLQSELPPHKMLPGDTVPIQSTGGINIFALQFANMGGTQVIATTGNAEKAAKLKAEGADHVITYKEDPRYGGTAKEVSDRGPWADFVTEIVTIDGQIAVIGSRADVQESPYAGLHTTSTVIIRGVLVGSSAEQVLQLSQQRPIPTLRTNTDVLIRITHVSLHPGTTIMMNLAPSIFRNTPCIAETDFSGLIISAGKGVPVTPSPDNEHRCFPPETPVFGSIPVGQHLKGAGALAEYLVVDMNCIARKPANVSFAQAAGLPVSGTTALTLMDAADIRPADRVLINAPFRCSAASFDVAKTLGCHDVVSYNNSGESSTATDMEIYGEQPFDKIIDARGSQALWYSSPAILNSGADSTYTAVGPVLESYTYLGMFACLLKMGFNRFLPVWAGGVDRKYRQVTAMVNPDKLERLRKLCEAGQLGVLIGDTWSFEDAAQAFRVMASRHARGKLAICVAEPSA</sequence>